<evidence type="ECO:0000256" key="12">
    <source>
        <dbReference type="ARBA" id="ARBA00022833"/>
    </source>
</evidence>
<dbReference type="GO" id="GO:0006508">
    <property type="term" value="P:proteolysis"/>
    <property type="evidence" value="ECO:0007669"/>
    <property type="project" value="UniProtKB-KW"/>
</dbReference>
<evidence type="ECO:0000256" key="16">
    <source>
        <dbReference type="ARBA" id="ARBA00023049"/>
    </source>
</evidence>
<feature type="binding site" evidence="21">
    <location>
        <position position="388"/>
    </location>
    <ligand>
        <name>Zn(2+)</name>
        <dbReference type="ChEBI" id="CHEBI:29105"/>
        <note>catalytic</note>
    </ligand>
</feature>
<evidence type="ECO:0000256" key="18">
    <source>
        <dbReference type="ARBA" id="ARBA00023157"/>
    </source>
</evidence>
<keyword evidence="17" id="KW-0472">Membrane</keyword>
<evidence type="ECO:0000256" key="7">
    <source>
        <dbReference type="ARBA" id="ARBA00022475"/>
    </source>
</evidence>
<dbReference type="InterPro" id="IPR042097">
    <property type="entry name" value="Aminopeptidase_N-like_N_sf"/>
</dbReference>
<dbReference type="Gene3D" id="1.10.390.10">
    <property type="entry name" value="Neutral Protease Domain 2"/>
    <property type="match status" value="1"/>
</dbReference>
<keyword evidence="13" id="KW-0106">Calcium</keyword>
<dbReference type="Gene3D" id="1.25.50.20">
    <property type="match status" value="1"/>
</dbReference>
<dbReference type="CDD" id="cd09601">
    <property type="entry name" value="M1_APN-Q_like"/>
    <property type="match status" value="1"/>
</dbReference>
<evidence type="ECO:0000256" key="15">
    <source>
        <dbReference type="ARBA" id="ARBA00022989"/>
    </source>
</evidence>
<dbReference type="GO" id="GO:0043171">
    <property type="term" value="P:peptide catabolic process"/>
    <property type="evidence" value="ECO:0007669"/>
    <property type="project" value="TreeGrafter"/>
</dbReference>
<comment type="subunit">
    <text evidence="5">Homodimer; disulfide-linked.</text>
</comment>
<keyword evidence="14" id="KW-0735">Signal-anchor</keyword>
<evidence type="ECO:0000256" key="14">
    <source>
        <dbReference type="ARBA" id="ARBA00022968"/>
    </source>
</evidence>
<evidence type="ECO:0000259" key="27">
    <source>
        <dbReference type="Pfam" id="PF17900"/>
    </source>
</evidence>
<dbReference type="Pfam" id="PF17900">
    <property type="entry name" value="Peptidase_M1_N"/>
    <property type="match status" value="1"/>
</dbReference>
<evidence type="ECO:0000256" key="1">
    <source>
        <dbReference type="ARBA" id="ARBA00001703"/>
    </source>
</evidence>
<evidence type="ECO:0000256" key="22">
    <source>
        <dbReference type="PIRSR" id="PIRSR634016-4"/>
    </source>
</evidence>
<evidence type="ECO:0000256" key="24">
    <source>
        <dbReference type="SAM" id="MobiDB-lite"/>
    </source>
</evidence>
<evidence type="ECO:0000256" key="21">
    <source>
        <dbReference type="PIRSR" id="PIRSR634016-3"/>
    </source>
</evidence>
<dbReference type="GO" id="GO:0005886">
    <property type="term" value="C:plasma membrane"/>
    <property type="evidence" value="ECO:0007669"/>
    <property type="project" value="UniProtKB-SubCell"/>
</dbReference>
<dbReference type="InterPro" id="IPR045357">
    <property type="entry name" value="Aminopeptidase_N-like_N"/>
</dbReference>
<dbReference type="GO" id="GO:0005615">
    <property type="term" value="C:extracellular space"/>
    <property type="evidence" value="ECO:0007669"/>
    <property type="project" value="TreeGrafter"/>
</dbReference>
<organism evidence="28 29">
    <name type="scientific">Lepeophtheirus salmonis</name>
    <name type="common">Salmon louse</name>
    <name type="synonym">Caligus salmonis</name>
    <dbReference type="NCBI Taxonomy" id="72036"/>
    <lineage>
        <taxon>Eukaryota</taxon>
        <taxon>Metazoa</taxon>
        <taxon>Ecdysozoa</taxon>
        <taxon>Arthropoda</taxon>
        <taxon>Crustacea</taxon>
        <taxon>Multicrustacea</taxon>
        <taxon>Hexanauplia</taxon>
        <taxon>Copepoda</taxon>
        <taxon>Siphonostomatoida</taxon>
        <taxon>Caligidae</taxon>
        <taxon>Lepeophtheirus</taxon>
    </lineage>
</organism>
<evidence type="ECO:0000256" key="11">
    <source>
        <dbReference type="ARBA" id="ARBA00022801"/>
    </source>
</evidence>
<evidence type="ECO:0000256" key="6">
    <source>
        <dbReference type="ARBA" id="ARBA00022438"/>
    </source>
</evidence>
<dbReference type="OrthoDB" id="510539at2759"/>
<keyword evidence="8 23" id="KW-0645">Protease</keyword>
<keyword evidence="12 21" id="KW-0862">Zinc</keyword>
<dbReference type="GO" id="GO:0070006">
    <property type="term" value="F:metalloaminopeptidase activity"/>
    <property type="evidence" value="ECO:0007669"/>
    <property type="project" value="TreeGrafter"/>
</dbReference>
<evidence type="ECO:0000256" key="10">
    <source>
        <dbReference type="ARBA" id="ARBA00022723"/>
    </source>
</evidence>
<dbReference type="GO" id="GO:0008270">
    <property type="term" value="F:zinc ion binding"/>
    <property type="evidence" value="ECO:0007669"/>
    <property type="project" value="UniProtKB-UniRule"/>
</dbReference>
<dbReference type="GO" id="GO:0004230">
    <property type="term" value="F:glutamyl aminopeptidase activity"/>
    <property type="evidence" value="ECO:0007669"/>
    <property type="project" value="UniProtKB-EC"/>
</dbReference>
<keyword evidence="10 21" id="KW-0479">Metal-binding</keyword>
<feature type="active site" description="Proton acceptor" evidence="20">
    <location>
        <position position="385"/>
    </location>
</feature>
<comment type="similarity">
    <text evidence="4 23">Belongs to the peptidase M1 family.</text>
</comment>
<feature type="domain" description="Peptidase M1 membrane alanine aminopeptidase" evidence="25">
    <location>
        <begin position="312"/>
        <end position="531"/>
    </location>
</feature>
<evidence type="ECO:0000256" key="20">
    <source>
        <dbReference type="PIRSR" id="PIRSR634016-1"/>
    </source>
</evidence>
<dbReference type="GO" id="GO:0005737">
    <property type="term" value="C:cytoplasm"/>
    <property type="evidence" value="ECO:0007669"/>
    <property type="project" value="TreeGrafter"/>
</dbReference>
<keyword evidence="9" id="KW-0812">Transmembrane</keyword>
<dbReference type="Pfam" id="PF11838">
    <property type="entry name" value="ERAP1_C"/>
    <property type="match status" value="1"/>
</dbReference>
<dbReference type="PRINTS" id="PR00756">
    <property type="entry name" value="ALADIPTASE"/>
</dbReference>
<evidence type="ECO:0000256" key="2">
    <source>
        <dbReference type="ARBA" id="ARBA00004401"/>
    </source>
</evidence>
<dbReference type="SUPFAM" id="SSF55486">
    <property type="entry name" value="Metalloproteases ('zincins'), catalytic domain"/>
    <property type="match status" value="1"/>
</dbReference>
<proteinExistence type="inferred from homology"/>
<dbReference type="InterPro" id="IPR034016">
    <property type="entry name" value="M1_APN-typ"/>
</dbReference>
<comment type="subcellular location">
    <subcellularLocation>
        <location evidence="3">Cell membrane</location>
        <topology evidence="3">Lipid-anchor</topology>
        <topology evidence="3">GPI-anchor</topology>
    </subcellularLocation>
    <subcellularLocation>
        <location evidence="2">Cell membrane</location>
        <topology evidence="2">Single-pass type II membrane protein</topology>
    </subcellularLocation>
</comment>
<keyword evidence="11 23" id="KW-0378">Hydrolase</keyword>
<reference evidence="28" key="1">
    <citation type="submission" date="2021-02" db="EMBL/GenBank/DDBJ databases">
        <authorList>
            <person name="Bekaert M."/>
        </authorList>
    </citation>
    <scope>NUCLEOTIDE SEQUENCE</scope>
    <source>
        <strain evidence="28">IoA-00</strain>
    </source>
</reference>
<keyword evidence="18" id="KW-1015">Disulfide bond</keyword>
<feature type="compositionally biased region" description="Polar residues" evidence="24">
    <location>
        <begin position="8"/>
        <end position="32"/>
    </location>
</feature>
<evidence type="ECO:0000256" key="5">
    <source>
        <dbReference type="ARBA" id="ARBA00011748"/>
    </source>
</evidence>
<evidence type="ECO:0000259" key="26">
    <source>
        <dbReference type="Pfam" id="PF11838"/>
    </source>
</evidence>
<dbReference type="InterPro" id="IPR050344">
    <property type="entry name" value="Peptidase_M1_aminopeptidases"/>
</dbReference>
<dbReference type="FunFam" id="2.60.40.1910:FF:000003">
    <property type="entry name" value="Aminopeptidase"/>
    <property type="match status" value="1"/>
</dbReference>
<feature type="binding site" evidence="21">
    <location>
        <position position="384"/>
    </location>
    <ligand>
        <name>Zn(2+)</name>
        <dbReference type="ChEBI" id="CHEBI:29105"/>
        <note>catalytic</note>
    </ligand>
</feature>
<keyword evidence="15" id="KW-1133">Transmembrane helix</keyword>
<dbReference type="PANTHER" id="PTHR11533:SF276">
    <property type="entry name" value="GLUTAMYL AMINOPEPTIDASE"/>
    <property type="match status" value="1"/>
</dbReference>
<feature type="region of interest" description="Disordered" evidence="24">
    <location>
        <begin position="1"/>
        <end position="81"/>
    </location>
</feature>
<dbReference type="EC" id="3.4.11.-" evidence="23"/>
<name>A0A7R8CSC0_LEPSM</name>
<dbReference type="PANTHER" id="PTHR11533">
    <property type="entry name" value="PROTEASE M1 ZINC METALLOPROTEASE"/>
    <property type="match status" value="1"/>
</dbReference>
<evidence type="ECO:0000256" key="19">
    <source>
        <dbReference type="ARBA" id="ARBA00023180"/>
    </source>
</evidence>
<feature type="domain" description="ERAP1-like C-terminal" evidence="26">
    <location>
        <begin position="644"/>
        <end position="811"/>
    </location>
</feature>
<dbReference type="InterPro" id="IPR024571">
    <property type="entry name" value="ERAP1-like_C_dom"/>
</dbReference>
<evidence type="ECO:0000256" key="13">
    <source>
        <dbReference type="ARBA" id="ARBA00022837"/>
    </source>
</evidence>
<evidence type="ECO:0000256" key="4">
    <source>
        <dbReference type="ARBA" id="ARBA00010136"/>
    </source>
</evidence>
<dbReference type="Gene3D" id="2.60.40.1910">
    <property type="match status" value="1"/>
</dbReference>
<sequence length="820" mass="95559">MTPETPLSVVTPSNGLDETKSSHSPSKATLSPNDEGVTLSPITDYHQNNKDPVHPSVHIPSVEDENDQTESPGQDKDLQSWEKNIRLPRSVIPYHYDLYLHPDLSTGLFFGRVGIQIGSKESMNHFLLHLKYLDVKMVKMYTGHINFQPPFQDENTDLINQETVDIMEANNYTLYLEFNGSLTRGFVGFYKSTYQNGNGRMVPIATSKFQPTSAREAFPCFDEPSFKSTFTVSLIRPSDNYIALSNMPVEESVKDYPSHGSTLVKFRKSVPMVTYLACFIVCDFEYKEKYTALHGTKFRVYAPPNQKHRIKYALDIGANVSDYYVDYFQISYPLPKQDMIAIPDFVSGAMEHWGLITYRETALLYDNLESSSKNQQRVAAVISHELAHQWFGNLVTLAWWDDLWLNEGFASFIEYKGIHHYHPDWHIHEQFLTSDLHSVMELDSQITSHPIIQDVAHPDQISEIFDKISYNKGSSILRMLENFMGDEEFRIGVSRFLDKYKFDNAVTEDLWTELEKISSQNLPIARIMRTWTKQMGFPLITVSRIKDNMYRCSQSRFLSNPESESLSTSSPYNYKWEIPLTWINENKEVQRLWLTPEEEFVEISIPSSLRWLKFNEGQYGYYRVNYPTNEWEEFAKLLETKSDVLGVTDSVGNLLRETRAYPGYRKFVLSLTREHYVRLGWLDEGSHIEKLHRIKILSLACRFGDKDCLKEAQKQFERWVLEKNIYIPPNLRSLVYKYGMYSDGSFESWNILFERYKNEINAQEKSKLLYGLAWPRDPWILNNFLQLAKNESVIREQDYFTTLTYINSNPIVLDLLERER</sequence>
<accession>A0A7R8CSC0</accession>
<dbReference type="FunFam" id="2.60.40.1730:FF:000001">
    <property type="entry name" value="Leucyl-cystinyl aminopeptidase"/>
    <property type="match status" value="1"/>
</dbReference>
<keyword evidence="19" id="KW-0325">Glycoprotein</keyword>
<dbReference type="InterPro" id="IPR014782">
    <property type="entry name" value="Peptidase_M1_dom"/>
</dbReference>
<dbReference type="Proteomes" id="UP000675881">
    <property type="component" value="Chromosome 4"/>
</dbReference>
<comment type="catalytic activity">
    <reaction evidence="1">
        <text>Release of N-terminal glutamate (and to a lesser extent aspartate) from a peptide.</text>
        <dbReference type="EC" id="3.4.11.7"/>
    </reaction>
</comment>
<evidence type="ECO:0000256" key="17">
    <source>
        <dbReference type="ARBA" id="ARBA00023136"/>
    </source>
</evidence>
<protein>
    <recommendedName>
        <fullName evidence="23">Aminopeptidase</fullName>
        <ecNumber evidence="23">3.4.11.-</ecNumber>
    </recommendedName>
</protein>
<dbReference type="SUPFAM" id="SSF63737">
    <property type="entry name" value="Leukotriene A4 hydrolase N-terminal domain"/>
    <property type="match status" value="1"/>
</dbReference>
<keyword evidence="29" id="KW-1185">Reference proteome</keyword>
<evidence type="ECO:0000256" key="8">
    <source>
        <dbReference type="ARBA" id="ARBA00022670"/>
    </source>
</evidence>
<dbReference type="Gene3D" id="2.60.40.1730">
    <property type="entry name" value="tricorn interacting facor f3 domain"/>
    <property type="match status" value="1"/>
</dbReference>
<dbReference type="EMBL" id="HG994583">
    <property type="protein sequence ID" value="CAF2913516.1"/>
    <property type="molecule type" value="Genomic_DNA"/>
</dbReference>
<dbReference type="FunFam" id="1.10.390.10:FF:000016">
    <property type="entry name" value="Glutamyl aminopeptidase"/>
    <property type="match status" value="1"/>
</dbReference>
<dbReference type="AlphaFoldDB" id="A0A7R8CSC0"/>
<comment type="cofactor">
    <cofactor evidence="21 23">
        <name>Zn(2+)</name>
        <dbReference type="ChEBI" id="CHEBI:29105"/>
    </cofactor>
    <text evidence="21 23">Binds 1 zinc ion per subunit.</text>
</comment>
<feature type="binding site" evidence="21">
    <location>
        <position position="407"/>
    </location>
    <ligand>
        <name>Zn(2+)</name>
        <dbReference type="ChEBI" id="CHEBI:29105"/>
        <note>catalytic</note>
    </ligand>
</feature>
<evidence type="ECO:0000313" key="28">
    <source>
        <dbReference type="EMBL" id="CAF2913516.1"/>
    </source>
</evidence>
<feature type="site" description="Transition state stabilizer" evidence="22">
    <location>
        <position position="470"/>
    </location>
</feature>
<dbReference type="InterPro" id="IPR027268">
    <property type="entry name" value="Peptidase_M4/M1_CTD_sf"/>
</dbReference>
<gene>
    <name evidence="28" type="ORF">LSAA_8463</name>
</gene>
<evidence type="ECO:0000256" key="3">
    <source>
        <dbReference type="ARBA" id="ARBA00004609"/>
    </source>
</evidence>
<dbReference type="GO" id="GO:0042277">
    <property type="term" value="F:peptide binding"/>
    <property type="evidence" value="ECO:0007669"/>
    <property type="project" value="TreeGrafter"/>
</dbReference>
<dbReference type="InterPro" id="IPR001930">
    <property type="entry name" value="Peptidase_M1"/>
</dbReference>
<evidence type="ECO:0000313" key="29">
    <source>
        <dbReference type="Proteomes" id="UP000675881"/>
    </source>
</evidence>
<feature type="domain" description="Aminopeptidase N-like N-terminal" evidence="27">
    <location>
        <begin position="93"/>
        <end position="276"/>
    </location>
</feature>
<evidence type="ECO:0000256" key="23">
    <source>
        <dbReference type="RuleBase" id="RU364040"/>
    </source>
</evidence>
<keyword evidence="7" id="KW-1003">Cell membrane</keyword>
<evidence type="ECO:0000259" key="25">
    <source>
        <dbReference type="Pfam" id="PF01433"/>
    </source>
</evidence>
<evidence type="ECO:0000256" key="9">
    <source>
        <dbReference type="ARBA" id="ARBA00022692"/>
    </source>
</evidence>
<dbReference type="Pfam" id="PF01433">
    <property type="entry name" value="Peptidase_M1"/>
    <property type="match status" value="1"/>
</dbReference>
<keyword evidence="6 23" id="KW-0031">Aminopeptidase</keyword>
<keyword evidence="16 23" id="KW-0482">Metalloprotease</keyword>